<keyword evidence="3" id="KW-1185">Reference proteome</keyword>
<dbReference type="Proteomes" id="UP001386955">
    <property type="component" value="Unassembled WGS sequence"/>
</dbReference>
<keyword evidence="1" id="KW-1133">Transmembrane helix</keyword>
<organism evidence="2 3">
    <name type="scientific">Psophocarpus tetragonolobus</name>
    <name type="common">Winged bean</name>
    <name type="synonym">Dolichos tetragonolobus</name>
    <dbReference type="NCBI Taxonomy" id="3891"/>
    <lineage>
        <taxon>Eukaryota</taxon>
        <taxon>Viridiplantae</taxon>
        <taxon>Streptophyta</taxon>
        <taxon>Embryophyta</taxon>
        <taxon>Tracheophyta</taxon>
        <taxon>Spermatophyta</taxon>
        <taxon>Magnoliopsida</taxon>
        <taxon>eudicotyledons</taxon>
        <taxon>Gunneridae</taxon>
        <taxon>Pentapetalae</taxon>
        <taxon>rosids</taxon>
        <taxon>fabids</taxon>
        <taxon>Fabales</taxon>
        <taxon>Fabaceae</taxon>
        <taxon>Papilionoideae</taxon>
        <taxon>50 kb inversion clade</taxon>
        <taxon>NPAAA clade</taxon>
        <taxon>indigoferoid/millettioid clade</taxon>
        <taxon>Phaseoleae</taxon>
        <taxon>Psophocarpus</taxon>
    </lineage>
</organism>
<keyword evidence="1" id="KW-0812">Transmembrane</keyword>
<evidence type="ECO:0000313" key="3">
    <source>
        <dbReference type="Proteomes" id="UP001386955"/>
    </source>
</evidence>
<sequence length="120" mass="13193">MAIIGRIPVKHKSQQHLWTIIVLLPHCYILQLAAALFNAAESLNQFNEELLALAASFVKEGVGATSKSSSRYSTIGVLKMTSPACAFNPSYKVHTGFMDRIGVLDLFILMHPDSPILTHK</sequence>
<evidence type="ECO:0000313" key="2">
    <source>
        <dbReference type="EMBL" id="KAK7406376.1"/>
    </source>
</evidence>
<comment type="caution">
    <text evidence="2">The sequence shown here is derived from an EMBL/GenBank/DDBJ whole genome shotgun (WGS) entry which is preliminary data.</text>
</comment>
<evidence type="ECO:0000256" key="1">
    <source>
        <dbReference type="SAM" id="Phobius"/>
    </source>
</evidence>
<keyword evidence="1" id="KW-0472">Membrane</keyword>
<proteinExistence type="predicted"/>
<dbReference type="EMBL" id="JAYMYS010000002">
    <property type="protein sequence ID" value="KAK7406376.1"/>
    <property type="molecule type" value="Genomic_DNA"/>
</dbReference>
<accession>A0AAN9SUD4</accession>
<reference evidence="2 3" key="1">
    <citation type="submission" date="2024-01" db="EMBL/GenBank/DDBJ databases">
        <title>The genomes of 5 underutilized Papilionoideae crops provide insights into root nodulation and disease resistanc.</title>
        <authorList>
            <person name="Jiang F."/>
        </authorList>
    </citation>
    <scope>NUCLEOTIDE SEQUENCE [LARGE SCALE GENOMIC DNA]</scope>
    <source>
        <strain evidence="2">DUOXIRENSHENG_FW03</strain>
        <tissue evidence="2">Leaves</tissue>
    </source>
</reference>
<feature type="transmembrane region" description="Helical" evidence="1">
    <location>
        <begin position="16"/>
        <end position="37"/>
    </location>
</feature>
<gene>
    <name evidence="2" type="ORF">VNO78_08000</name>
</gene>
<name>A0AAN9SUD4_PSOTE</name>
<protein>
    <submittedName>
        <fullName evidence="2">Uncharacterized protein</fullName>
    </submittedName>
</protein>
<dbReference type="AlphaFoldDB" id="A0AAN9SUD4"/>